<dbReference type="InterPro" id="IPR027450">
    <property type="entry name" value="AlkB-like"/>
</dbReference>
<dbReference type="GO" id="GO:0016705">
    <property type="term" value="F:oxidoreductase activity, acting on paired donors, with incorporation or reduction of molecular oxygen"/>
    <property type="evidence" value="ECO:0007669"/>
    <property type="project" value="UniProtKB-ARBA"/>
</dbReference>
<dbReference type="AlphaFoldDB" id="A0A6J6BEP1"/>
<dbReference type="GO" id="GO:0140097">
    <property type="term" value="F:catalytic activity, acting on DNA"/>
    <property type="evidence" value="ECO:0007669"/>
    <property type="project" value="UniProtKB-ARBA"/>
</dbReference>
<keyword evidence="3" id="KW-0227">DNA damage</keyword>
<dbReference type="EMBL" id="CAEZSL010000032">
    <property type="protein sequence ID" value="CAB4537137.1"/>
    <property type="molecule type" value="Genomic_DNA"/>
</dbReference>
<dbReference type="PROSITE" id="PS51471">
    <property type="entry name" value="FE2OG_OXY"/>
    <property type="match status" value="1"/>
</dbReference>
<keyword evidence="4" id="KW-0460">Magnesium</keyword>
<keyword evidence="6" id="KW-0560">Oxidoreductase</keyword>
<keyword evidence="8" id="KW-0234">DNA repair</keyword>
<dbReference type="InterPro" id="IPR032854">
    <property type="entry name" value="ALKBH3"/>
</dbReference>
<dbReference type="InterPro" id="IPR037151">
    <property type="entry name" value="AlkB-like_sf"/>
</dbReference>
<dbReference type="GO" id="GO:0006307">
    <property type="term" value="P:DNA alkylation repair"/>
    <property type="evidence" value="ECO:0007669"/>
    <property type="project" value="InterPro"/>
</dbReference>
<dbReference type="InterPro" id="IPR005123">
    <property type="entry name" value="Oxoglu/Fe-dep_dioxygenase_dom"/>
</dbReference>
<dbReference type="FunFam" id="2.60.120.590:FF:000004">
    <property type="entry name" value="DNA oxidative demethylase ALKBH2"/>
    <property type="match status" value="1"/>
</dbReference>
<gene>
    <name evidence="10" type="ORF">UFOPK1421_00431</name>
</gene>
<evidence type="ECO:0000256" key="6">
    <source>
        <dbReference type="ARBA" id="ARBA00023002"/>
    </source>
</evidence>
<feature type="domain" description="Fe2OG dioxygenase" evidence="9">
    <location>
        <begin position="102"/>
        <end position="199"/>
    </location>
</feature>
<dbReference type="GO" id="GO:0032451">
    <property type="term" value="F:demethylase activity"/>
    <property type="evidence" value="ECO:0007669"/>
    <property type="project" value="UniProtKB-ARBA"/>
</dbReference>
<keyword evidence="5" id="KW-0223">Dioxygenase</keyword>
<dbReference type="Gene3D" id="2.60.120.590">
    <property type="entry name" value="Alpha-ketoglutarate-dependent dioxygenase AlkB-like"/>
    <property type="match status" value="1"/>
</dbReference>
<organism evidence="10">
    <name type="scientific">freshwater metagenome</name>
    <dbReference type="NCBI Taxonomy" id="449393"/>
    <lineage>
        <taxon>unclassified sequences</taxon>
        <taxon>metagenomes</taxon>
        <taxon>ecological metagenomes</taxon>
    </lineage>
</organism>
<sequence length="201" mass="22986">MTLFEEAFSVPRQILPRDGEAVYFQTAFSNEQSARYLRTLTDETPWEARNIILFGKEVPQPRLACWYGDLGYSYSGITLEPRPMTPTLVEIQRQCELLANAKFNSVLVNLYRHGQDSMGLHADDERELGVEPVIASVSIGGERNFRLRHRESKELVQVTLGSGSLLVMSGLSQQCWMHDVPKTKRHVEPRINLTFRLIHNI</sequence>
<evidence type="ECO:0000313" key="10">
    <source>
        <dbReference type="EMBL" id="CAB4537137.1"/>
    </source>
</evidence>
<evidence type="ECO:0000256" key="8">
    <source>
        <dbReference type="ARBA" id="ARBA00023204"/>
    </source>
</evidence>
<evidence type="ECO:0000259" key="9">
    <source>
        <dbReference type="PROSITE" id="PS51471"/>
    </source>
</evidence>
<comment type="cofactor">
    <cofactor evidence="1">
        <name>Fe(2+)</name>
        <dbReference type="ChEBI" id="CHEBI:29033"/>
    </cofactor>
</comment>
<evidence type="ECO:0000256" key="5">
    <source>
        <dbReference type="ARBA" id="ARBA00022964"/>
    </source>
</evidence>
<evidence type="ECO:0000256" key="2">
    <source>
        <dbReference type="ARBA" id="ARBA00022723"/>
    </source>
</evidence>
<name>A0A6J6BEP1_9ZZZZ</name>
<dbReference type="GO" id="GO:0051213">
    <property type="term" value="F:dioxygenase activity"/>
    <property type="evidence" value="ECO:0007669"/>
    <property type="project" value="UniProtKB-KW"/>
</dbReference>
<evidence type="ECO:0000256" key="1">
    <source>
        <dbReference type="ARBA" id="ARBA00001954"/>
    </source>
</evidence>
<reference evidence="10" key="1">
    <citation type="submission" date="2020-05" db="EMBL/GenBank/DDBJ databases">
        <authorList>
            <person name="Chiriac C."/>
            <person name="Salcher M."/>
            <person name="Ghai R."/>
            <person name="Kavagutti S V."/>
        </authorList>
    </citation>
    <scope>NUCLEOTIDE SEQUENCE</scope>
</reference>
<evidence type="ECO:0000256" key="7">
    <source>
        <dbReference type="ARBA" id="ARBA00023004"/>
    </source>
</evidence>
<dbReference type="Pfam" id="PF13532">
    <property type="entry name" value="2OG-FeII_Oxy_2"/>
    <property type="match status" value="1"/>
</dbReference>
<evidence type="ECO:0000256" key="4">
    <source>
        <dbReference type="ARBA" id="ARBA00022842"/>
    </source>
</evidence>
<accession>A0A6J6BEP1</accession>
<keyword evidence="7" id="KW-0408">Iron</keyword>
<dbReference type="GO" id="GO:0016787">
    <property type="term" value="F:hydrolase activity"/>
    <property type="evidence" value="ECO:0007669"/>
    <property type="project" value="UniProtKB-ARBA"/>
</dbReference>
<dbReference type="SUPFAM" id="SSF51197">
    <property type="entry name" value="Clavaminate synthase-like"/>
    <property type="match status" value="1"/>
</dbReference>
<keyword evidence="2" id="KW-0479">Metal-binding</keyword>
<protein>
    <submittedName>
        <fullName evidence="10">Unannotated protein</fullName>
    </submittedName>
</protein>
<dbReference type="PANTHER" id="PTHR31212:SF4">
    <property type="entry name" value="ALPHA-KETOGLUTARATE-DEPENDENT DIOXYGENASE ALKB HOMOLOG 3"/>
    <property type="match status" value="1"/>
</dbReference>
<dbReference type="GO" id="GO:0046872">
    <property type="term" value="F:metal ion binding"/>
    <property type="evidence" value="ECO:0007669"/>
    <property type="project" value="UniProtKB-KW"/>
</dbReference>
<evidence type="ECO:0000256" key="3">
    <source>
        <dbReference type="ARBA" id="ARBA00022763"/>
    </source>
</evidence>
<proteinExistence type="predicted"/>
<dbReference type="PANTHER" id="PTHR31212">
    <property type="entry name" value="ALPHA-KETOGLUTARATE-DEPENDENT DIOXYGENASE ALKB HOMOLOG 3"/>
    <property type="match status" value="1"/>
</dbReference>